<protein>
    <submittedName>
        <fullName evidence="1">Uncharacterized protein</fullName>
    </submittedName>
</protein>
<organism evidence="1 2">
    <name type="scientific">Anisodus tanguticus</name>
    <dbReference type="NCBI Taxonomy" id="243964"/>
    <lineage>
        <taxon>Eukaryota</taxon>
        <taxon>Viridiplantae</taxon>
        <taxon>Streptophyta</taxon>
        <taxon>Embryophyta</taxon>
        <taxon>Tracheophyta</taxon>
        <taxon>Spermatophyta</taxon>
        <taxon>Magnoliopsida</taxon>
        <taxon>eudicotyledons</taxon>
        <taxon>Gunneridae</taxon>
        <taxon>Pentapetalae</taxon>
        <taxon>asterids</taxon>
        <taxon>lamiids</taxon>
        <taxon>Solanales</taxon>
        <taxon>Solanaceae</taxon>
        <taxon>Solanoideae</taxon>
        <taxon>Hyoscyameae</taxon>
        <taxon>Anisodus</taxon>
    </lineage>
</organism>
<keyword evidence="2" id="KW-1185">Reference proteome</keyword>
<proteinExistence type="predicted"/>
<name>A0AAE1UTR5_9SOLA</name>
<reference evidence="1" key="1">
    <citation type="submission" date="2023-12" db="EMBL/GenBank/DDBJ databases">
        <title>Genome assembly of Anisodus tanguticus.</title>
        <authorList>
            <person name="Wang Y.-J."/>
        </authorList>
    </citation>
    <scope>NUCLEOTIDE SEQUENCE</scope>
    <source>
        <strain evidence="1">KB-2021</strain>
        <tissue evidence="1">Leaf</tissue>
    </source>
</reference>
<evidence type="ECO:0000313" key="1">
    <source>
        <dbReference type="EMBL" id="KAK4336849.1"/>
    </source>
</evidence>
<dbReference type="EMBL" id="JAVYJV010000083">
    <property type="protein sequence ID" value="KAK4336849.1"/>
    <property type="molecule type" value="Genomic_DNA"/>
</dbReference>
<gene>
    <name evidence="1" type="ORF">RND71_043398</name>
</gene>
<evidence type="ECO:0000313" key="2">
    <source>
        <dbReference type="Proteomes" id="UP001291623"/>
    </source>
</evidence>
<sequence length="390" mass="44443">MAELSNNNNNSSPNVLDISNNNFVDSLYSFENRSPSNLNNDLDLTSSSFNHSLNSIQAELDEIEEALDSNENILNKEEDFKDSNDPIFEKIESKNLNKENYNSNLSPTIKFDIEKDLDKNHKSSSDCKKKSNSNKSTQMAAGLYDITSEKLGKGHFAVVKLAKHCLTDITAIEFSKNKNFLASEILKETSSDSNEIEFSVDGSWKIINNQNKTPKPCSQRRKFEEGINHLKPTTFIKKRCPQLQPSIDEKLKKAQVISKCLESTPVPENITRETIELHRELVAACALKEEGWFTNALTKKSNKDIALGDGKCLFRIKSYLKNFYSINDLNYIDSDDSDENDDKLSKNKDCYENKKNKVMKSCNEYLNLNKSEHNDHKGYVYKLFSNHNSI</sequence>
<dbReference type="AlphaFoldDB" id="A0AAE1UTR5"/>
<dbReference type="Proteomes" id="UP001291623">
    <property type="component" value="Unassembled WGS sequence"/>
</dbReference>
<accession>A0AAE1UTR5</accession>
<comment type="caution">
    <text evidence="1">The sequence shown here is derived from an EMBL/GenBank/DDBJ whole genome shotgun (WGS) entry which is preliminary data.</text>
</comment>